<dbReference type="RefSeq" id="WP_152193685.1">
    <property type="nucleotide sequence ID" value="NZ_VUKD01000001.1"/>
</dbReference>
<dbReference type="PANTHER" id="PTHR10000:SF8">
    <property type="entry name" value="HAD SUPERFAMILY HYDROLASE-LIKE, TYPE 3"/>
    <property type="match status" value="1"/>
</dbReference>
<dbReference type="GO" id="GO:0016791">
    <property type="term" value="F:phosphatase activity"/>
    <property type="evidence" value="ECO:0007669"/>
    <property type="project" value="TreeGrafter"/>
</dbReference>
<proteinExistence type="predicted"/>
<organism evidence="1 2">
    <name type="scientific">Georgenia subflava</name>
    <dbReference type="NCBI Taxonomy" id="1622177"/>
    <lineage>
        <taxon>Bacteria</taxon>
        <taxon>Bacillati</taxon>
        <taxon>Actinomycetota</taxon>
        <taxon>Actinomycetes</taxon>
        <taxon>Micrococcales</taxon>
        <taxon>Bogoriellaceae</taxon>
        <taxon>Georgenia</taxon>
    </lineage>
</organism>
<keyword evidence="1" id="KW-0378">Hydrolase</keyword>
<evidence type="ECO:0000313" key="2">
    <source>
        <dbReference type="Proteomes" id="UP000437709"/>
    </source>
</evidence>
<dbReference type="InterPro" id="IPR023214">
    <property type="entry name" value="HAD_sf"/>
</dbReference>
<dbReference type="PANTHER" id="PTHR10000">
    <property type="entry name" value="PHOSPHOSERINE PHOSPHATASE"/>
    <property type="match status" value="1"/>
</dbReference>
<comment type="caution">
    <text evidence="1">The sequence shown here is derived from an EMBL/GenBank/DDBJ whole genome shotgun (WGS) entry which is preliminary data.</text>
</comment>
<protein>
    <submittedName>
        <fullName evidence="1">HAD hydrolase family protein</fullName>
    </submittedName>
</protein>
<dbReference type="OrthoDB" id="3180855at2"/>
<dbReference type="Proteomes" id="UP000437709">
    <property type="component" value="Unassembled WGS sequence"/>
</dbReference>
<dbReference type="PROSITE" id="PS01229">
    <property type="entry name" value="COF_2"/>
    <property type="match status" value="1"/>
</dbReference>
<dbReference type="Gene3D" id="3.40.50.1000">
    <property type="entry name" value="HAD superfamily/HAD-like"/>
    <property type="match status" value="1"/>
</dbReference>
<dbReference type="Gene3D" id="3.30.1240.10">
    <property type="match status" value="1"/>
</dbReference>
<reference evidence="1 2" key="1">
    <citation type="submission" date="2019-10" db="EMBL/GenBank/DDBJ databases">
        <title>Georgenia wutianyii sp. nov. and Georgenia yuyongxinii sp. nov. isolated from plateau pika (Ochotona curzoniae) in the Qinghai-Tibet plateau of China.</title>
        <authorList>
            <person name="Tian Z."/>
        </authorList>
    </citation>
    <scope>NUCLEOTIDE SEQUENCE [LARGE SCALE GENOMIC DNA]</scope>
    <source>
        <strain evidence="1 2">JCM 19765</strain>
    </source>
</reference>
<evidence type="ECO:0000313" key="1">
    <source>
        <dbReference type="EMBL" id="MPV37035.1"/>
    </source>
</evidence>
<name>A0A6N7EKF7_9MICO</name>
<dbReference type="Pfam" id="PF08282">
    <property type="entry name" value="Hydrolase_3"/>
    <property type="match status" value="1"/>
</dbReference>
<dbReference type="GO" id="GO:0005829">
    <property type="term" value="C:cytosol"/>
    <property type="evidence" value="ECO:0007669"/>
    <property type="project" value="TreeGrafter"/>
</dbReference>
<dbReference type="EMBL" id="WHPC01000024">
    <property type="protein sequence ID" value="MPV37035.1"/>
    <property type="molecule type" value="Genomic_DNA"/>
</dbReference>
<dbReference type="AlphaFoldDB" id="A0A6N7EKF7"/>
<dbReference type="GO" id="GO:0000287">
    <property type="term" value="F:magnesium ion binding"/>
    <property type="evidence" value="ECO:0007669"/>
    <property type="project" value="TreeGrafter"/>
</dbReference>
<dbReference type="SUPFAM" id="SSF56784">
    <property type="entry name" value="HAD-like"/>
    <property type="match status" value="1"/>
</dbReference>
<gene>
    <name evidence="1" type="ORF">GB881_08220</name>
</gene>
<dbReference type="InterPro" id="IPR036412">
    <property type="entry name" value="HAD-like_sf"/>
</dbReference>
<keyword evidence="2" id="KW-1185">Reference proteome</keyword>
<accession>A0A6N7EKF7</accession>
<sequence length="275" mass="28823">MNVPEELLDVRAVAFDVDGTLAGTDHRVTVRTLRALADLRAAGVEPIVITGRILSEALAIFAGAGIDGHAVASNGAVAVDTRKTVPLHTATLPEVEARAVVGFCDGRPIEPSLFTADAMVVPEGSLVYDLLREVNPDSTTLAVPRDALPYTSTMKAAIIGEPATLDALDGEIRAAFPRMTRSMDTVFDLSPSDADKWVALQVVLADVGLDPAEVAGVGDGENDLVWLSQVGFPVAMGNARSAVRDLARLHIGHHGEEAVAELVEALLAARTARPA</sequence>